<name>A0ACB9FMW9_ARCLA</name>
<protein>
    <submittedName>
        <fullName evidence="1">Uncharacterized protein</fullName>
    </submittedName>
</protein>
<organism evidence="1 2">
    <name type="scientific">Arctium lappa</name>
    <name type="common">Greater burdock</name>
    <name type="synonym">Lappa major</name>
    <dbReference type="NCBI Taxonomy" id="4217"/>
    <lineage>
        <taxon>Eukaryota</taxon>
        <taxon>Viridiplantae</taxon>
        <taxon>Streptophyta</taxon>
        <taxon>Embryophyta</taxon>
        <taxon>Tracheophyta</taxon>
        <taxon>Spermatophyta</taxon>
        <taxon>Magnoliopsida</taxon>
        <taxon>eudicotyledons</taxon>
        <taxon>Gunneridae</taxon>
        <taxon>Pentapetalae</taxon>
        <taxon>asterids</taxon>
        <taxon>campanulids</taxon>
        <taxon>Asterales</taxon>
        <taxon>Asteraceae</taxon>
        <taxon>Carduoideae</taxon>
        <taxon>Cardueae</taxon>
        <taxon>Arctiinae</taxon>
        <taxon>Arctium</taxon>
    </lineage>
</organism>
<reference evidence="1 2" key="2">
    <citation type="journal article" date="2022" name="Mol. Ecol. Resour.">
        <title>The genomes of chicory, endive, great burdock and yacon provide insights into Asteraceae paleo-polyploidization history and plant inulin production.</title>
        <authorList>
            <person name="Fan W."/>
            <person name="Wang S."/>
            <person name="Wang H."/>
            <person name="Wang A."/>
            <person name="Jiang F."/>
            <person name="Liu H."/>
            <person name="Zhao H."/>
            <person name="Xu D."/>
            <person name="Zhang Y."/>
        </authorList>
    </citation>
    <scope>NUCLEOTIDE SEQUENCE [LARGE SCALE GENOMIC DNA]</scope>
    <source>
        <strain evidence="2">cv. Niubang</strain>
    </source>
</reference>
<gene>
    <name evidence="1" type="ORF">L6452_03895</name>
</gene>
<evidence type="ECO:0000313" key="2">
    <source>
        <dbReference type="Proteomes" id="UP001055879"/>
    </source>
</evidence>
<accession>A0ACB9FMW9</accession>
<sequence>MEDKNQTSSSSSFTAQLFGSKDSCAAPSTGLFNSIFPPPKPHGKDYISSELTEKNHGVATKRDSVDKEDKSRNLKKDTGPFYQQERSQPCHLSSSIYYGGQDIYTNPQITNNTPGNSTKYDKDGEDDGHASRGNWWQGSLYY</sequence>
<dbReference type="EMBL" id="CM042047">
    <property type="protein sequence ID" value="KAI3772703.1"/>
    <property type="molecule type" value="Genomic_DNA"/>
</dbReference>
<reference evidence="2" key="1">
    <citation type="journal article" date="2022" name="Mol. Ecol. Resour.">
        <title>The genomes of chicory, endive, great burdock and yacon provide insights into Asteraceae palaeo-polyploidization history and plant inulin production.</title>
        <authorList>
            <person name="Fan W."/>
            <person name="Wang S."/>
            <person name="Wang H."/>
            <person name="Wang A."/>
            <person name="Jiang F."/>
            <person name="Liu H."/>
            <person name="Zhao H."/>
            <person name="Xu D."/>
            <person name="Zhang Y."/>
        </authorList>
    </citation>
    <scope>NUCLEOTIDE SEQUENCE [LARGE SCALE GENOMIC DNA]</scope>
    <source>
        <strain evidence="2">cv. Niubang</strain>
    </source>
</reference>
<evidence type="ECO:0000313" key="1">
    <source>
        <dbReference type="EMBL" id="KAI3772703.1"/>
    </source>
</evidence>
<keyword evidence="2" id="KW-1185">Reference proteome</keyword>
<dbReference type="Proteomes" id="UP001055879">
    <property type="component" value="Linkage Group LG01"/>
</dbReference>
<comment type="caution">
    <text evidence="1">The sequence shown here is derived from an EMBL/GenBank/DDBJ whole genome shotgun (WGS) entry which is preliminary data.</text>
</comment>
<proteinExistence type="predicted"/>